<proteinExistence type="predicted"/>
<keyword evidence="1" id="KW-0167">Capsid protein</keyword>
<name>A0A2W1N2B9_9FLAO</name>
<sequence length="459" mass="51550">MKYIAYFSILIFTLNACYKELIIQAGDGLEDWTVTTHSAAALPQYETVFPQDKVNRLDITIAADDWTAMQNDLDDLYGSSTQGGGPGGGGGGGGGTATFTDGNPIYVPCNLKFNDLNWYHVGIRYKGNSSLSAYSSGTKKLPFRLAFDEFNDDYPEITGQTFYGFSSLSMSSNYNDKSFLREKLGCDVFREFGVPAPYSAFYEMYIDYGDGPVYFGLYTAVEVVFETMLDKQFGSETGNCYKPEDDGATFSTSGFNLNDFENKTTGGTGESDIQLIYDYLHPDNRNSDTTSYKTNLASVWDVQGFLKWLAVNTTIQNWDTYGTMSHNYYLYNDPADNLMKWIPWDNNEAFEDGKAGSGALSFGFDELNDNDWPLIGYITNIPGYENDYKNHILDFISTTFETSKMQSYYSELQTLIYSSVEKENSDYSFINNMGEFTTAIETLKNHVETRNTAAENYAN</sequence>
<dbReference type="Proteomes" id="UP000249248">
    <property type="component" value="Unassembled WGS sequence"/>
</dbReference>
<dbReference type="PANTHER" id="PTHR40050:SF1">
    <property type="entry name" value="INNER SPORE COAT PROTEIN H"/>
    <property type="match status" value="1"/>
</dbReference>
<dbReference type="RefSeq" id="WP_111061700.1">
    <property type="nucleotide sequence ID" value="NZ_JBHUCU010000007.1"/>
</dbReference>
<reference evidence="1 2" key="1">
    <citation type="submission" date="2018-06" db="EMBL/GenBank/DDBJ databases">
        <title>The draft genome sequence of Crocinitomix sp. SM1701.</title>
        <authorList>
            <person name="Zhang X."/>
        </authorList>
    </citation>
    <scope>NUCLEOTIDE SEQUENCE [LARGE SCALE GENOMIC DNA]</scope>
    <source>
        <strain evidence="1 2">SM1701</strain>
    </source>
</reference>
<dbReference type="AlphaFoldDB" id="A0A2W1N2B9"/>
<keyword evidence="1" id="KW-0946">Virion</keyword>
<gene>
    <name evidence="1" type="ORF">DNU06_02925</name>
</gene>
<comment type="caution">
    <text evidence="1">The sequence shown here is derived from an EMBL/GenBank/DDBJ whole genome shotgun (WGS) entry which is preliminary data.</text>
</comment>
<dbReference type="OrthoDB" id="3235126at2"/>
<dbReference type="EMBL" id="QKSB01000001">
    <property type="protein sequence ID" value="PZE18799.1"/>
    <property type="molecule type" value="Genomic_DNA"/>
</dbReference>
<evidence type="ECO:0000313" key="2">
    <source>
        <dbReference type="Proteomes" id="UP000249248"/>
    </source>
</evidence>
<dbReference type="Pfam" id="PF08757">
    <property type="entry name" value="CotH"/>
    <property type="match status" value="1"/>
</dbReference>
<organism evidence="1 2">
    <name type="scientific">Putridiphycobacter roseus</name>
    <dbReference type="NCBI Taxonomy" id="2219161"/>
    <lineage>
        <taxon>Bacteria</taxon>
        <taxon>Pseudomonadati</taxon>
        <taxon>Bacteroidota</taxon>
        <taxon>Flavobacteriia</taxon>
        <taxon>Flavobacteriales</taxon>
        <taxon>Crocinitomicaceae</taxon>
        <taxon>Putridiphycobacter</taxon>
    </lineage>
</organism>
<keyword evidence="2" id="KW-1185">Reference proteome</keyword>
<dbReference type="PANTHER" id="PTHR40050">
    <property type="entry name" value="INNER SPORE COAT PROTEIN H"/>
    <property type="match status" value="1"/>
</dbReference>
<dbReference type="InterPro" id="IPR014867">
    <property type="entry name" value="Spore_coat_CotH_CotH2/3/7"/>
</dbReference>
<protein>
    <submittedName>
        <fullName evidence="1">Spore coat protein</fullName>
    </submittedName>
</protein>
<accession>A0A2W1N2B9</accession>
<evidence type="ECO:0000313" key="1">
    <source>
        <dbReference type="EMBL" id="PZE18799.1"/>
    </source>
</evidence>